<comment type="caution">
    <text evidence="2">The sequence shown here is derived from an EMBL/GenBank/DDBJ whole genome shotgun (WGS) entry which is preliminary data.</text>
</comment>
<keyword evidence="1" id="KW-0472">Membrane</keyword>
<dbReference type="Proteomes" id="UP000628669">
    <property type="component" value="Unassembled WGS sequence"/>
</dbReference>
<feature type="transmembrane region" description="Helical" evidence="1">
    <location>
        <begin position="74"/>
        <end position="94"/>
    </location>
</feature>
<feature type="transmembrane region" description="Helical" evidence="1">
    <location>
        <begin position="42"/>
        <end position="62"/>
    </location>
</feature>
<organism evidence="2 3">
    <name type="scientific">Chryseobacterium paridis</name>
    <dbReference type="NCBI Taxonomy" id="2800328"/>
    <lineage>
        <taxon>Bacteria</taxon>
        <taxon>Pseudomonadati</taxon>
        <taxon>Bacteroidota</taxon>
        <taxon>Flavobacteriia</taxon>
        <taxon>Flavobacteriales</taxon>
        <taxon>Weeksellaceae</taxon>
        <taxon>Chryseobacterium group</taxon>
        <taxon>Chryseobacterium</taxon>
    </lineage>
</organism>
<keyword evidence="3" id="KW-1185">Reference proteome</keyword>
<evidence type="ECO:0000256" key="1">
    <source>
        <dbReference type="SAM" id="Phobius"/>
    </source>
</evidence>
<reference evidence="3" key="1">
    <citation type="submission" date="2021-01" db="EMBL/GenBank/DDBJ databases">
        <title>Genome public.</title>
        <authorList>
            <person name="Liu C."/>
            <person name="Sun Q."/>
        </authorList>
    </citation>
    <scope>NUCLEOTIDE SEQUENCE [LARGE SCALE GENOMIC DNA]</scope>
    <source>
        <strain evidence="3">YIM B02567</strain>
    </source>
</reference>
<name>A0ABS1FRT4_9FLAO</name>
<accession>A0ABS1FRT4</accession>
<proteinExistence type="predicted"/>
<protein>
    <submittedName>
        <fullName evidence="2">Uncharacterized protein</fullName>
    </submittedName>
</protein>
<feature type="transmembrane region" description="Helical" evidence="1">
    <location>
        <begin position="7"/>
        <end position="26"/>
    </location>
</feature>
<keyword evidence="1" id="KW-0812">Transmembrane</keyword>
<keyword evidence="1" id="KW-1133">Transmembrane helix</keyword>
<evidence type="ECO:0000313" key="2">
    <source>
        <dbReference type="EMBL" id="MBK1895137.1"/>
    </source>
</evidence>
<gene>
    <name evidence="2" type="ORF">JHL15_05130</name>
</gene>
<evidence type="ECO:0000313" key="3">
    <source>
        <dbReference type="Proteomes" id="UP000628669"/>
    </source>
</evidence>
<dbReference type="RefSeq" id="WP_200243849.1">
    <property type="nucleotide sequence ID" value="NZ_JAENHK010000005.1"/>
</dbReference>
<sequence length="207" mass="24462">MKKFCIFIILTLVLNFSIYILGYYFINYPMRFNLQEMIVECGIGYLLIFMGFITLISWLISVIEIKQLDSKTKFLRAFLTLNVLLFLFLLYTSVNQFVQTKKEINKLENESIKQAKTDIKNNQVSIKYVGGFEIPLYDKKTNQKIDSIRKKYGVTYENTGCIIDAKFILVNEKYNNIIRAYLDKRNGKGWQQRMEKEVENFEKTAKK</sequence>
<dbReference type="EMBL" id="JAENHK010000005">
    <property type="protein sequence ID" value="MBK1895137.1"/>
    <property type="molecule type" value="Genomic_DNA"/>
</dbReference>